<feature type="transmembrane region" description="Helical" evidence="1">
    <location>
        <begin position="737"/>
        <end position="763"/>
    </location>
</feature>
<dbReference type="InterPro" id="IPR020864">
    <property type="entry name" value="MACPF"/>
</dbReference>
<comment type="caution">
    <text evidence="3">The sequence shown here is derived from an EMBL/GenBank/DDBJ whole genome shotgun (WGS) entry which is preliminary data.</text>
</comment>
<protein>
    <submittedName>
        <fullName evidence="3">Macrophage expressed protein</fullName>
    </submittedName>
</protein>
<dbReference type="CDD" id="cd22579">
    <property type="entry name" value="MPEG1_P2"/>
    <property type="match status" value="1"/>
</dbReference>
<feature type="domain" description="MACPF" evidence="2">
    <location>
        <begin position="9"/>
        <end position="374"/>
    </location>
</feature>
<gene>
    <name evidence="3" type="ORF">FBUS_03529</name>
</gene>
<keyword evidence="1" id="KW-1133">Transmembrane helix</keyword>
<reference evidence="3" key="1">
    <citation type="submission" date="2019-05" db="EMBL/GenBank/DDBJ databases">
        <title>Annotation for the trematode Fasciolopsis buski.</title>
        <authorList>
            <person name="Choi Y.-J."/>
        </authorList>
    </citation>
    <scope>NUCLEOTIDE SEQUENCE</scope>
    <source>
        <strain evidence="3">HT</strain>
        <tissue evidence="3">Whole worm</tissue>
    </source>
</reference>
<evidence type="ECO:0000313" key="4">
    <source>
        <dbReference type="Proteomes" id="UP000728185"/>
    </source>
</evidence>
<accession>A0A8E0VKV9</accession>
<dbReference type="SMART" id="SM00457">
    <property type="entry name" value="MACPF"/>
    <property type="match status" value="1"/>
</dbReference>
<dbReference type="Proteomes" id="UP000728185">
    <property type="component" value="Unassembled WGS sequence"/>
</dbReference>
<keyword evidence="1" id="KW-0812">Transmembrane</keyword>
<dbReference type="AlphaFoldDB" id="A0A8E0VKV9"/>
<name>A0A8E0VKV9_9TREM</name>
<dbReference type="EMBL" id="LUCM01001249">
    <property type="protein sequence ID" value="KAA0199225.1"/>
    <property type="molecule type" value="Genomic_DNA"/>
</dbReference>
<evidence type="ECO:0000313" key="3">
    <source>
        <dbReference type="EMBL" id="KAA0199225.1"/>
    </source>
</evidence>
<evidence type="ECO:0000256" key="1">
    <source>
        <dbReference type="SAM" id="Phobius"/>
    </source>
</evidence>
<dbReference type="Pfam" id="PF01823">
    <property type="entry name" value="MACPF"/>
    <property type="match status" value="1"/>
</dbReference>
<sequence>IELPDSVTHGSQSNSLAAVRPCVPDLNEGWLTVLPGMGWDNLVNEERGPTLDRERYEKCSRFADGRLIIPDDIIVESRKHSQLDLTSDVFESTAQCTSVTAYSVNAAVDLGISYYRINGDFSFEKESLRENVGSSKGLIVRTQLRHTRYTAKAMPDSTLHPRLRNRLLDIAAYLESGNVTLEQIEQFDKGNTDPISKRGSETSVDETQLVTLEAGLKAFYLADLIVRDYGTHSISSVDAGGVLVKIDILDEDTKSLTQQDRWNVAASASTTFASILKLKVGGSMSSNQSVAEQYNKKSTHSRISSYGGPIFRAYQMNLSDWEQGLDDHLVAIDRSGQPIHELITGRSMPELAEHVIMRLSKTIKSAVERYYKTNAVIGCMDPSSAFYDREANVDAEMCTSTQLNPVNDAAQLPLGGVFQKCNGPVELCATVEVKNPATGDFTCPQGYLSVQLLSPQVRSCITVCHPPASWHESSKCEQQCAVTVQYWCATDPTLNVPIGQLQQDDLGMIFGGLFTDKEVNPITHQFSCPEYSWPLVMGRRMRICLSTDRELGAKHAMPFGGFYSCQYGNPLVSVVSMNKTNKSDEQAAVRSWMNSTVERNPRVSKMRADTMNDPQSGGAGSPVLDYSALFASLWPKRCPDGYTAHLAAMEDTCQVTFCVPANTIKGKRKRYLKRPPFVLPIEFSPSLDKLGPRLQSGNLPTILPSSDGTNLARIDGNWMRSQSSQRFQSKELEQQKAISIALGSTLATMIVMVICVGICVVLMQRAATKRTCTIDQSVGSSDF</sequence>
<proteinExistence type="predicted"/>
<dbReference type="OrthoDB" id="5950457at2759"/>
<keyword evidence="1" id="KW-0472">Membrane</keyword>
<keyword evidence="4" id="KW-1185">Reference proteome</keyword>
<dbReference type="PROSITE" id="PS51412">
    <property type="entry name" value="MACPF_2"/>
    <property type="match status" value="1"/>
</dbReference>
<organism evidence="3 4">
    <name type="scientific">Fasciolopsis buskii</name>
    <dbReference type="NCBI Taxonomy" id="27845"/>
    <lineage>
        <taxon>Eukaryota</taxon>
        <taxon>Metazoa</taxon>
        <taxon>Spiralia</taxon>
        <taxon>Lophotrochozoa</taxon>
        <taxon>Platyhelminthes</taxon>
        <taxon>Trematoda</taxon>
        <taxon>Digenea</taxon>
        <taxon>Plagiorchiida</taxon>
        <taxon>Echinostomata</taxon>
        <taxon>Echinostomatoidea</taxon>
        <taxon>Fasciolidae</taxon>
        <taxon>Fasciolopsis</taxon>
    </lineage>
</organism>
<feature type="non-terminal residue" evidence="3">
    <location>
        <position position="1"/>
    </location>
</feature>
<evidence type="ECO:0000259" key="2">
    <source>
        <dbReference type="PROSITE" id="PS51412"/>
    </source>
</evidence>